<reference evidence="2 3" key="2">
    <citation type="submission" date="2020-03" db="EMBL/GenBank/DDBJ databases">
        <authorList>
            <person name="Ichikawa N."/>
            <person name="Kimura A."/>
            <person name="Kitahashi Y."/>
            <person name="Uohara A."/>
        </authorList>
    </citation>
    <scope>NUCLEOTIDE SEQUENCE [LARGE SCALE GENOMIC DNA]</scope>
    <source>
        <strain evidence="2 3">NBRC 105367</strain>
    </source>
</reference>
<proteinExistence type="predicted"/>
<dbReference type="SUPFAM" id="SSF54593">
    <property type="entry name" value="Glyoxalase/Bleomycin resistance protein/Dihydroxybiphenyl dioxygenase"/>
    <property type="match status" value="1"/>
</dbReference>
<dbReference type="InterPro" id="IPR004360">
    <property type="entry name" value="Glyas_Fos-R_dOase_dom"/>
</dbReference>
<dbReference type="PROSITE" id="PS51819">
    <property type="entry name" value="VOC"/>
    <property type="match status" value="1"/>
</dbReference>
<sequence length="271" mass="27782">MNADPELLSRVADLLAPGGAGLPAASQAGIAGRIALVLAEAPALAPGFERALARIAGASPEALAALAAGEPDALAALAAEDRPAYDALVETVVVAWATAPPVQAALGVGPRPPIPVGAGVATAELLEPVRRRGRRWRGEGGRMRIARRGLDLGLIVADTVAMAAFYGGVLGLERLGERRTGWGTMVEFGFGESVLRLLRPVEEPRRAGGGLLDVTGVRYLTFPVADLDAVAARLVAAGAPLVQPVTSAGAVRFVMYADPEGNVVELLERAG</sequence>
<organism evidence="2 3">
    <name type="scientific">Phytohabitans suffuscus</name>
    <dbReference type="NCBI Taxonomy" id="624315"/>
    <lineage>
        <taxon>Bacteria</taxon>
        <taxon>Bacillati</taxon>
        <taxon>Actinomycetota</taxon>
        <taxon>Actinomycetes</taxon>
        <taxon>Micromonosporales</taxon>
        <taxon>Micromonosporaceae</taxon>
    </lineage>
</organism>
<dbReference type="Proteomes" id="UP000503011">
    <property type="component" value="Chromosome"/>
</dbReference>
<dbReference type="EMBL" id="AP022871">
    <property type="protein sequence ID" value="BCB83103.1"/>
    <property type="molecule type" value="Genomic_DNA"/>
</dbReference>
<gene>
    <name evidence="2" type="ORF">Psuf_004160</name>
</gene>
<dbReference type="InterPro" id="IPR037523">
    <property type="entry name" value="VOC_core"/>
</dbReference>
<reference evidence="2 3" key="1">
    <citation type="submission" date="2020-03" db="EMBL/GenBank/DDBJ databases">
        <title>Whole genome shotgun sequence of Phytohabitans suffuscus NBRC 105367.</title>
        <authorList>
            <person name="Komaki H."/>
            <person name="Tamura T."/>
        </authorList>
    </citation>
    <scope>NUCLEOTIDE SEQUENCE [LARGE SCALE GENOMIC DNA]</scope>
    <source>
        <strain evidence="2 3">NBRC 105367</strain>
    </source>
</reference>
<evidence type="ECO:0000259" key="1">
    <source>
        <dbReference type="PROSITE" id="PS51819"/>
    </source>
</evidence>
<dbReference type="Gene3D" id="3.10.180.10">
    <property type="entry name" value="2,3-Dihydroxybiphenyl 1,2-Dioxygenase, domain 1"/>
    <property type="match status" value="1"/>
</dbReference>
<dbReference type="RefSeq" id="WP_173153212.1">
    <property type="nucleotide sequence ID" value="NZ_AP022871.1"/>
</dbReference>
<feature type="domain" description="VOC" evidence="1">
    <location>
        <begin position="148"/>
        <end position="269"/>
    </location>
</feature>
<evidence type="ECO:0000313" key="2">
    <source>
        <dbReference type="EMBL" id="BCB83103.1"/>
    </source>
</evidence>
<dbReference type="CDD" id="cd06587">
    <property type="entry name" value="VOC"/>
    <property type="match status" value="1"/>
</dbReference>
<protein>
    <recommendedName>
        <fullName evidence="1">VOC domain-containing protein</fullName>
    </recommendedName>
</protein>
<dbReference type="Pfam" id="PF00903">
    <property type="entry name" value="Glyoxalase"/>
    <property type="match status" value="1"/>
</dbReference>
<dbReference type="InterPro" id="IPR029068">
    <property type="entry name" value="Glyas_Bleomycin-R_OHBP_Dase"/>
</dbReference>
<keyword evidence="3" id="KW-1185">Reference proteome</keyword>
<name>A0A6F8YAQ1_9ACTN</name>
<accession>A0A6F8YAQ1</accession>
<dbReference type="AlphaFoldDB" id="A0A6F8YAQ1"/>
<evidence type="ECO:0000313" key="3">
    <source>
        <dbReference type="Proteomes" id="UP000503011"/>
    </source>
</evidence>
<dbReference type="KEGG" id="psuu:Psuf_004160"/>